<evidence type="ECO:0000313" key="1">
    <source>
        <dbReference type="EMBL" id="ELU43277.1"/>
    </source>
</evidence>
<sequence length="123" mass="14026">MTEHTRTKIRLIKAIMIASVATIRRWLEEDLQGKAIEVEEIPYLPADRRKKSARCIDAAIVIRSHLPARPSLYKCRLAETKVRMIELSLLKEEVVPGNYGGPVLGRVYCRDSMSITYPSVLYP</sequence>
<organism evidence="1 2">
    <name type="scientific">Thanatephorus cucumeris (strain AG1-IA)</name>
    <name type="common">Rice sheath blight fungus</name>
    <name type="synonym">Rhizoctonia solani</name>
    <dbReference type="NCBI Taxonomy" id="983506"/>
    <lineage>
        <taxon>Eukaryota</taxon>
        <taxon>Fungi</taxon>
        <taxon>Dikarya</taxon>
        <taxon>Basidiomycota</taxon>
        <taxon>Agaricomycotina</taxon>
        <taxon>Agaricomycetes</taxon>
        <taxon>Cantharellales</taxon>
        <taxon>Ceratobasidiaceae</taxon>
        <taxon>Rhizoctonia</taxon>
        <taxon>Rhizoctonia solani AG-1</taxon>
    </lineage>
</organism>
<dbReference type="Proteomes" id="UP000011668">
    <property type="component" value="Unassembled WGS sequence"/>
</dbReference>
<accession>L8X2H4</accession>
<evidence type="ECO:0000313" key="2">
    <source>
        <dbReference type="Proteomes" id="UP000011668"/>
    </source>
</evidence>
<dbReference type="AlphaFoldDB" id="L8X2H4"/>
<proteinExistence type="predicted"/>
<dbReference type="EMBL" id="AFRT01000585">
    <property type="protein sequence ID" value="ELU43277.1"/>
    <property type="molecule type" value="Genomic_DNA"/>
</dbReference>
<keyword evidence="2" id="KW-1185">Reference proteome</keyword>
<comment type="caution">
    <text evidence="1">The sequence shown here is derived from an EMBL/GenBank/DDBJ whole genome shotgun (WGS) entry which is preliminary data.</text>
</comment>
<name>L8X2H4_THACA</name>
<dbReference type="HOGENOM" id="CLU_2016768_0_0_1"/>
<gene>
    <name evidence="1" type="ORF">AG1IA_02690</name>
</gene>
<reference evidence="1 2" key="1">
    <citation type="journal article" date="2013" name="Nat. Commun.">
        <title>The evolution and pathogenic mechanisms of the rice sheath blight pathogen.</title>
        <authorList>
            <person name="Zheng A."/>
            <person name="Lin R."/>
            <person name="Xu L."/>
            <person name="Qin P."/>
            <person name="Tang C."/>
            <person name="Ai P."/>
            <person name="Zhang D."/>
            <person name="Liu Y."/>
            <person name="Sun Z."/>
            <person name="Feng H."/>
            <person name="Wang Y."/>
            <person name="Chen Y."/>
            <person name="Liang X."/>
            <person name="Fu R."/>
            <person name="Li Q."/>
            <person name="Zhang J."/>
            <person name="Yu X."/>
            <person name="Xie Z."/>
            <person name="Ding L."/>
            <person name="Guan P."/>
            <person name="Tang J."/>
            <person name="Liang Y."/>
            <person name="Wang S."/>
            <person name="Deng Q."/>
            <person name="Li S."/>
            <person name="Zhu J."/>
            <person name="Wang L."/>
            <person name="Liu H."/>
            <person name="Li P."/>
        </authorList>
    </citation>
    <scope>NUCLEOTIDE SEQUENCE [LARGE SCALE GENOMIC DNA]</scope>
    <source>
        <strain evidence="2">AG-1 IA</strain>
    </source>
</reference>
<protein>
    <submittedName>
        <fullName evidence="1">Uncharacterized protein</fullName>
    </submittedName>
</protein>